<comment type="caution">
    <text evidence="3">The sequence shown here is derived from an EMBL/GenBank/DDBJ whole genome shotgun (WGS) entry which is preliminary data.</text>
</comment>
<evidence type="ECO:0000256" key="2">
    <source>
        <dbReference type="SAM" id="MobiDB-lite"/>
    </source>
</evidence>
<keyword evidence="4" id="KW-1185">Reference proteome</keyword>
<comment type="similarity">
    <text evidence="1">Belongs to the DRM1/ARP family.</text>
</comment>
<sequence length="153" mass="16721">MVLLDKMWDDVVWGPNPDKGLGKLRKQLAAKPLTTKDDAGESSSSSSKYQRSASMPAAPMIASPQAPGTPVLSPAPAWKPNMWSSVFDPGSNLNTRYTHLTISKDLDQLALLQISTNLLSLLRCPWFVIVHVIVGRPLYPGRMEPEYSMGTNG</sequence>
<evidence type="ECO:0000256" key="1">
    <source>
        <dbReference type="ARBA" id="ARBA00010502"/>
    </source>
</evidence>
<evidence type="ECO:0000313" key="4">
    <source>
        <dbReference type="Proteomes" id="UP001140949"/>
    </source>
</evidence>
<accession>A0AAX6GFU8</accession>
<feature type="compositionally biased region" description="Low complexity" evidence="2">
    <location>
        <begin position="42"/>
        <end position="66"/>
    </location>
</feature>
<dbReference type="EMBL" id="JANAVB010020000">
    <property type="protein sequence ID" value="KAJ6827590.1"/>
    <property type="molecule type" value="Genomic_DNA"/>
</dbReference>
<organism evidence="3 4">
    <name type="scientific">Iris pallida</name>
    <name type="common">Sweet iris</name>
    <dbReference type="NCBI Taxonomy" id="29817"/>
    <lineage>
        <taxon>Eukaryota</taxon>
        <taxon>Viridiplantae</taxon>
        <taxon>Streptophyta</taxon>
        <taxon>Embryophyta</taxon>
        <taxon>Tracheophyta</taxon>
        <taxon>Spermatophyta</taxon>
        <taxon>Magnoliopsida</taxon>
        <taxon>Liliopsida</taxon>
        <taxon>Asparagales</taxon>
        <taxon>Iridaceae</taxon>
        <taxon>Iridoideae</taxon>
        <taxon>Irideae</taxon>
        <taxon>Iris</taxon>
    </lineage>
</organism>
<dbReference type="InterPro" id="IPR008406">
    <property type="entry name" value="DRM/ARP"/>
</dbReference>
<evidence type="ECO:0000313" key="3">
    <source>
        <dbReference type="EMBL" id="KAJ6827590.1"/>
    </source>
</evidence>
<reference evidence="3" key="1">
    <citation type="journal article" date="2023" name="GigaByte">
        <title>Genome assembly of the bearded iris, Iris pallida Lam.</title>
        <authorList>
            <person name="Bruccoleri R.E."/>
            <person name="Oakeley E.J."/>
            <person name="Faust A.M.E."/>
            <person name="Altorfer M."/>
            <person name="Dessus-Babus S."/>
            <person name="Burckhardt D."/>
            <person name="Oertli M."/>
            <person name="Naumann U."/>
            <person name="Petersen F."/>
            <person name="Wong J."/>
        </authorList>
    </citation>
    <scope>NUCLEOTIDE SEQUENCE</scope>
    <source>
        <strain evidence="3">GSM-AAB239-AS_SAM_17_03QT</strain>
    </source>
</reference>
<name>A0AAX6GFU8_IRIPA</name>
<reference evidence="3" key="2">
    <citation type="submission" date="2023-04" db="EMBL/GenBank/DDBJ databases">
        <authorList>
            <person name="Bruccoleri R.E."/>
            <person name="Oakeley E.J."/>
            <person name="Faust A.-M."/>
            <person name="Dessus-Babus S."/>
            <person name="Altorfer M."/>
            <person name="Burckhardt D."/>
            <person name="Oertli M."/>
            <person name="Naumann U."/>
            <person name="Petersen F."/>
            <person name="Wong J."/>
        </authorList>
    </citation>
    <scope>NUCLEOTIDE SEQUENCE</scope>
    <source>
        <strain evidence="3">GSM-AAB239-AS_SAM_17_03QT</strain>
        <tissue evidence="3">Leaf</tissue>
    </source>
</reference>
<dbReference type="PANTHER" id="PTHR33565">
    <property type="entry name" value="DORMANCY-ASSOCIATED PROTEIN 1"/>
    <property type="match status" value="1"/>
</dbReference>
<proteinExistence type="inferred from homology"/>
<feature type="region of interest" description="Disordered" evidence="2">
    <location>
        <begin position="15"/>
        <end position="73"/>
    </location>
</feature>
<dbReference type="PANTHER" id="PTHR33565:SF2">
    <property type="entry name" value="DORMANCY-ASSOCIATED PROTEIN 1"/>
    <property type="match status" value="1"/>
</dbReference>
<dbReference type="Proteomes" id="UP001140949">
    <property type="component" value="Unassembled WGS sequence"/>
</dbReference>
<gene>
    <name evidence="3" type="ORF">M6B38_366810</name>
</gene>
<dbReference type="AlphaFoldDB" id="A0AAX6GFU8"/>
<dbReference type="Pfam" id="PF05564">
    <property type="entry name" value="Auxin_repressed"/>
    <property type="match status" value="1"/>
</dbReference>
<protein>
    <submittedName>
        <fullName evidence="3">Auxin-repressed 12.5 kDa protein</fullName>
    </submittedName>
</protein>